<reference evidence="3" key="1">
    <citation type="submission" date="2025-08" db="UniProtKB">
        <authorList>
            <consortium name="RefSeq"/>
        </authorList>
    </citation>
    <scope>IDENTIFICATION</scope>
    <source>
        <tissue evidence="3">Whole sample</tissue>
    </source>
</reference>
<feature type="signal peptide" evidence="1">
    <location>
        <begin position="1"/>
        <end position="22"/>
    </location>
</feature>
<gene>
    <name evidence="3" type="primary">LOC111104845</name>
</gene>
<evidence type="ECO:0000313" key="2">
    <source>
        <dbReference type="Proteomes" id="UP000694844"/>
    </source>
</evidence>
<proteinExistence type="predicted"/>
<dbReference type="GeneID" id="111104845"/>
<dbReference type="OrthoDB" id="10485202at2759"/>
<sequence>MEKSGILVILVVSLCLGLVCDAAVAPRQPIAMCVMDCMSEWLPCEYECRVEFPHNPRELKACALDCEQERASCMKDSPDPACNNNPANNRLHMPFKTMV</sequence>
<organism evidence="2 3">
    <name type="scientific">Crassostrea virginica</name>
    <name type="common">Eastern oyster</name>
    <dbReference type="NCBI Taxonomy" id="6565"/>
    <lineage>
        <taxon>Eukaryota</taxon>
        <taxon>Metazoa</taxon>
        <taxon>Spiralia</taxon>
        <taxon>Lophotrochozoa</taxon>
        <taxon>Mollusca</taxon>
        <taxon>Bivalvia</taxon>
        <taxon>Autobranchia</taxon>
        <taxon>Pteriomorphia</taxon>
        <taxon>Ostreida</taxon>
        <taxon>Ostreoidea</taxon>
        <taxon>Ostreidae</taxon>
        <taxon>Crassostrea</taxon>
    </lineage>
</organism>
<dbReference type="RefSeq" id="XP_022294715.1">
    <property type="nucleotide sequence ID" value="XM_022439007.1"/>
</dbReference>
<dbReference type="AlphaFoldDB" id="A0A8B8AU50"/>
<accession>A0A8B8AU50</accession>
<keyword evidence="1" id="KW-0732">Signal</keyword>
<protein>
    <submittedName>
        <fullName evidence="3">Gigasin-4-like</fullName>
    </submittedName>
</protein>
<dbReference type="Proteomes" id="UP000694844">
    <property type="component" value="Chromosome 7"/>
</dbReference>
<evidence type="ECO:0000256" key="1">
    <source>
        <dbReference type="SAM" id="SignalP"/>
    </source>
</evidence>
<name>A0A8B8AU50_CRAVI</name>
<evidence type="ECO:0000313" key="3">
    <source>
        <dbReference type="RefSeq" id="XP_022294715.1"/>
    </source>
</evidence>
<keyword evidence="2" id="KW-1185">Reference proteome</keyword>
<dbReference type="KEGG" id="cvn:111104845"/>
<feature type="chain" id="PRO_5034239755" evidence="1">
    <location>
        <begin position="23"/>
        <end position="99"/>
    </location>
</feature>